<feature type="region of interest" description="Disordered" evidence="2">
    <location>
        <begin position="59"/>
        <end position="106"/>
    </location>
</feature>
<dbReference type="AlphaFoldDB" id="A0A8H4EVV5"/>
<dbReference type="GO" id="GO:0005886">
    <property type="term" value="C:plasma membrane"/>
    <property type="evidence" value="ECO:0007669"/>
    <property type="project" value="TreeGrafter"/>
</dbReference>
<dbReference type="PANTHER" id="PTHR19305">
    <property type="entry name" value="SYNAPTOSOMAL ASSOCIATED PROTEIN"/>
    <property type="match status" value="1"/>
</dbReference>
<dbReference type="CDD" id="cd15886">
    <property type="entry name" value="SNARE_SEC9N"/>
    <property type="match status" value="1"/>
</dbReference>
<dbReference type="GO" id="GO:0019905">
    <property type="term" value="F:syntaxin binding"/>
    <property type="evidence" value="ECO:0007669"/>
    <property type="project" value="TreeGrafter"/>
</dbReference>
<evidence type="ECO:0000313" key="5">
    <source>
        <dbReference type="EMBL" id="KAF1802463.1"/>
    </source>
</evidence>
<dbReference type="GO" id="GO:0031201">
    <property type="term" value="C:SNARE complex"/>
    <property type="evidence" value="ECO:0007669"/>
    <property type="project" value="TreeGrafter"/>
</dbReference>
<feature type="region of interest" description="Disordered" evidence="2">
    <location>
        <begin position="1"/>
        <end position="47"/>
    </location>
</feature>
<dbReference type="GO" id="GO:0006906">
    <property type="term" value="P:vesicle fusion"/>
    <property type="evidence" value="ECO:0007669"/>
    <property type="project" value="TreeGrafter"/>
</dbReference>
<dbReference type="SUPFAM" id="SSF58038">
    <property type="entry name" value="SNARE fusion complex"/>
    <property type="match status" value="2"/>
</dbReference>
<proteinExistence type="inferred from homology"/>
<evidence type="ECO:0000313" key="6">
    <source>
        <dbReference type="Proteomes" id="UP000469890"/>
    </source>
</evidence>
<evidence type="ECO:0000313" key="4">
    <source>
        <dbReference type="EMBL" id="KAF1796007.1"/>
    </source>
</evidence>
<feature type="domain" description="T-SNARE coiled-coil homology" evidence="3">
    <location>
        <begin position="270"/>
        <end position="332"/>
    </location>
</feature>
<evidence type="ECO:0000256" key="1">
    <source>
        <dbReference type="ARBA" id="ARBA00009480"/>
    </source>
</evidence>
<feature type="compositionally biased region" description="Low complexity" evidence="2">
    <location>
        <begin position="22"/>
        <end position="33"/>
    </location>
</feature>
<dbReference type="InterPro" id="IPR000727">
    <property type="entry name" value="T_SNARE_dom"/>
</dbReference>
<dbReference type="EMBL" id="JAAECE010000004">
    <property type="protein sequence ID" value="KAF1802463.1"/>
    <property type="molecule type" value="Genomic_DNA"/>
</dbReference>
<dbReference type="PROSITE" id="PS50192">
    <property type="entry name" value="T_SNARE"/>
    <property type="match status" value="2"/>
</dbReference>
<feature type="domain" description="T-SNARE coiled-coil homology" evidence="3">
    <location>
        <begin position="117"/>
        <end position="179"/>
    </location>
</feature>
<dbReference type="Gene3D" id="1.20.5.110">
    <property type="match status" value="2"/>
</dbReference>
<comment type="similarity">
    <text evidence="1">Belongs to the SNAP-25 family.</text>
</comment>
<name>A0A8H4EVV5_MUCCL</name>
<sequence>MKFWKKKEKSKATTNPFEEQSDSSSYSTEYSQTPTANADTYAVGGGRYGSATTAAAAAAAAAPPARDETQNRRNLFGGYQEPRSRYDSSGQEDSYGASKFAENDEDQEVVQIQNKIRSVKQDTLASTRNALQKISETEATAANTMNMLGTQSTQIANVDRNVDLSKAYSDRAASQAGELKQLNRSIFIPVVKNPFTKGSRNRKAMERVNRDHEDHMAERDNIRQFEYDSSARIEDAQRKAMRLKGEEGYHKGRSQSDRNRYQFEADEEDDAIEDEIDSNLDLLGDATARLRAMATTMNDELDSQNKQLNKLNKKVDPINAKLMSTTYTLNSTR</sequence>
<comment type="caution">
    <text evidence="4">The sequence shown here is derived from an EMBL/GenBank/DDBJ whole genome shotgun (WGS) entry which is preliminary data.</text>
</comment>
<dbReference type="Proteomes" id="UP000469890">
    <property type="component" value="Unassembled WGS sequence"/>
</dbReference>
<accession>A0A8H4EVV5</accession>
<evidence type="ECO:0000259" key="3">
    <source>
        <dbReference type="PROSITE" id="PS50192"/>
    </source>
</evidence>
<dbReference type="SMART" id="SM00397">
    <property type="entry name" value="t_SNARE"/>
    <property type="match status" value="2"/>
</dbReference>
<organism evidence="4 6">
    <name type="scientific">Mucor circinelloides f. lusitanicus</name>
    <name type="common">Mucor racemosus var. lusitanicus</name>
    <dbReference type="NCBI Taxonomy" id="29924"/>
    <lineage>
        <taxon>Eukaryota</taxon>
        <taxon>Fungi</taxon>
        <taxon>Fungi incertae sedis</taxon>
        <taxon>Mucoromycota</taxon>
        <taxon>Mucoromycotina</taxon>
        <taxon>Mucoromycetes</taxon>
        <taxon>Mucorales</taxon>
        <taxon>Mucorineae</taxon>
        <taxon>Mucoraceae</taxon>
        <taxon>Mucor</taxon>
    </lineage>
</organism>
<dbReference type="GO" id="GO:0006887">
    <property type="term" value="P:exocytosis"/>
    <property type="evidence" value="ECO:0007669"/>
    <property type="project" value="TreeGrafter"/>
</dbReference>
<reference evidence="4 6" key="1">
    <citation type="submission" date="2019-09" db="EMBL/GenBank/DDBJ databases">
        <authorList>
            <consortium name="DOE Joint Genome Institute"/>
            <person name="Mondo S.J."/>
            <person name="Navarro-Mendoza M.I."/>
            <person name="Perez-Arques C."/>
            <person name="Panchal S."/>
            <person name="Nicolas F.E."/>
            <person name="Ganguly P."/>
            <person name="Pangilinan J."/>
            <person name="Grigoriev I."/>
            <person name="Heitman J."/>
            <person name="Sanya K."/>
            <person name="Garre V."/>
        </authorList>
    </citation>
    <scope>NUCLEOTIDE SEQUENCE [LARGE SCALE GENOMIC DNA]</scope>
    <source>
        <strain evidence="4 6">MU402</strain>
    </source>
</reference>
<dbReference type="EMBL" id="JAAECE010000016">
    <property type="protein sequence ID" value="KAF1796007.1"/>
    <property type="molecule type" value="Genomic_DNA"/>
</dbReference>
<feature type="region of interest" description="Disordered" evidence="2">
    <location>
        <begin position="242"/>
        <end position="261"/>
    </location>
</feature>
<evidence type="ECO:0000256" key="2">
    <source>
        <dbReference type="SAM" id="MobiDB-lite"/>
    </source>
</evidence>
<protein>
    <recommendedName>
        <fullName evidence="3">t-SNARE coiled-coil homology domain-containing protein</fullName>
    </recommendedName>
</protein>
<dbReference type="GO" id="GO:0005484">
    <property type="term" value="F:SNAP receptor activity"/>
    <property type="evidence" value="ECO:0007669"/>
    <property type="project" value="TreeGrafter"/>
</dbReference>
<dbReference type="PANTHER" id="PTHR19305:SF9">
    <property type="entry name" value="SYNAPTOSOMAL-ASSOCIATED PROTEIN 29"/>
    <property type="match status" value="1"/>
</dbReference>
<gene>
    <name evidence="5" type="ORF">FB192DRAFT_1378185</name>
    <name evidence="4" type="ORF">FB192DRAFT_1407236</name>
</gene>